<evidence type="ECO:0000313" key="2">
    <source>
        <dbReference type="Proteomes" id="UP000199504"/>
    </source>
</evidence>
<proteinExistence type="predicted"/>
<dbReference type="STRING" id="262898.GA0070564_101336"/>
<organism evidence="1 2">
    <name type="scientific">Micromonospora mirobrigensis</name>
    <dbReference type="NCBI Taxonomy" id="262898"/>
    <lineage>
        <taxon>Bacteria</taxon>
        <taxon>Bacillati</taxon>
        <taxon>Actinomycetota</taxon>
        <taxon>Actinomycetes</taxon>
        <taxon>Micromonosporales</taxon>
        <taxon>Micromonosporaceae</taxon>
        <taxon>Micromonospora</taxon>
    </lineage>
</organism>
<accession>A0A1C4UAC2</accession>
<evidence type="ECO:0008006" key="3">
    <source>
        <dbReference type="Google" id="ProtNLM"/>
    </source>
</evidence>
<evidence type="ECO:0000313" key="1">
    <source>
        <dbReference type="EMBL" id="SCE68648.1"/>
    </source>
</evidence>
<dbReference type="Proteomes" id="UP000199504">
    <property type="component" value="Unassembled WGS sequence"/>
</dbReference>
<dbReference type="EMBL" id="FMCX01000001">
    <property type="protein sequence ID" value="SCE68648.1"/>
    <property type="molecule type" value="Genomic_DNA"/>
</dbReference>
<keyword evidence="2" id="KW-1185">Reference proteome</keyword>
<protein>
    <recommendedName>
        <fullName evidence="3">Dynamin family protein</fullName>
    </recommendedName>
</protein>
<sequence>MKPRPLPTVYRSETAAAAAVDDDDETTIELPRCVPLPARLGVTAPGPDEPLAVVTAGPAGARRQEVLAALLGQPTGMLAVPPGACLVVRHAREATRAAYVPGYRQPLGYGADQVAAGPALARPPRRVELGLPVPLLRHFAVLDTPDTGSLGVAGGRLLLDATGRGGALLFVIAADQAFSAAELDLLAEISRSAVEVFFVVTPGAADWEPGPDGAATGDTGASVPPPVRPVAPTDGVELSAEAHRAALLAAVPALAGAQWFPARRPDLPALQRALVGWSAGEGLRRASVEPPVLAGEHGRVPVASEAARGEWADQLERQARACAQRIRQDLALELANVHLRVVQEIVFGVGCAGLPQLLDREMEALSALATAQCDLAVRRLLDEAAGQVLGAPLAEGVRRRIVTAVRWELADHVAGQELDRVLLVTSTAGVAGLAGAGAIDALAGSPGAPRAEALPPIAVALSGGCWQHWRSPVNDDPGGARAWAQRALREVELELTREVSRRFEVIRLSISTVLADAIDHGILLA</sequence>
<name>A0A1C4UAC2_9ACTN</name>
<reference evidence="2" key="1">
    <citation type="submission" date="2016-06" db="EMBL/GenBank/DDBJ databases">
        <authorList>
            <person name="Varghese N."/>
            <person name="Submissions Spin"/>
        </authorList>
    </citation>
    <scope>NUCLEOTIDE SEQUENCE [LARGE SCALE GENOMIC DNA]</scope>
    <source>
        <strain evidence="2">DSM 44830</strain>
    </source>
</reference>
<gene>
    <name evidence="1" type="ORF">GA0070564_101336</name>
</gene>
<dbReference type="RefSeq" id="WP_245669781.1">
    <property type="nucleotide sequence ID" value="NZ_FMCX01000001.1"/>
</dbReference>
<dbReference type="AlphaFoldDB" id="A0A1C4UAC2"/>